<dbReference type="Proteomes" id="UP001319121">
    <property type="component" value="Chromosome"/>
</dbReference>
<dbReference type="AlphaFoldDB" id="A0AAN1T283"/>
<keyword evidence="4" id="KW-1185">Reference proteome</keyword>
<evidence type="ECO:0000313" key="3">
    <source>
        <dbReference type="EMBL" id="BBJ00375.1"/>
    </source>
</evidence>
<name>A0AAN1T283_9PROT</name>
<feature type="signal peptide" evidence="2">
    <location>
        <begin position="1"/>
        <end position="20"/>
    </location>
</feature>
<organism evidence="3 4">
    <name type="scientific">Ferrigenium kumadai</name>
    <dbReference type="NCBI Taxonomy" id="1682490"/>
    <lineage>
        <taxon>Bacteria</taxon>
        <taxon>Pseudomonadati</taxon>
        <taxon>Pseudomonadota</taxon>
        <taxon>Betaproteobacteria</taxon>
        <taxon>Nitrosomonadales</taxon>
        <taxon>Gallionellaceae</taxon>
        <taxon>Ferrigenium</taxon>
    </lineage>
</organism>
<feature type="chain" id="PRO_5042999538" evidence="2">
    <location>
        <begin position="21"/>
        <end position="174"/>
    </location>
</feature>
<gene>
    <name evidence="3" type="ORF">FGKAn22_20670</name>
</gene>
<proteinExistence type="predicted"/>
<reference evidence="3 4" key="1">
    <citation type="submission" date="2019-03" db="EMBL/GenBank/DDBJ databases">
        <title>Complete genome sequence of Ferrigenium kumadai strain An22, a microaerophilic iron-oxidizing bacterium isolated from a paddy field soil.</title>
        <authorList>
            <person name="Watanabe T."/>
            <person name="Asakawa S."/>
        </authorList>
    </citation>
    <scope>NUCLEOTIDE SEQUENCE [LARGE SCALE GENOMIC DNA]</scope>
    <source>
        <strain evidence="3 4">An22</strain>
    </source>
</reference>
<protein>
    <submittedName>
        <fullName evidence="3">Uncharacterized protein</fullName>
    </submittedName>
</protein>
<accession>A0AAN1T283</accession>
<dbReference type="RefSeq" id="WP_212785617.1">
    <property type="nucleotide sequence ID" value="NZ_AP019536.1"/>
</dbReference>
<sequence>MKPSVLFTCSLLFISTSTLAAPDPNRCIPDSMHLKASERGAYINSCMALVSAPANVKEEFERNKLRFCQQNVKNMKLRGDTKSSYLNTCMNSNEAESAANEVATKQAAAKESAATKQAALPAGKCTCPTAEQAMSSAQKPAMHKKRMNVACKKPNGKKARHEARTQPASSSSKA</sequence>
<feature type="region of interest" description="Disordered" evidence="1">
    <location>
        <begin position="130"/>
        <end position="174"/>
    </location>
</feature>
<evidence type="ECO:0000256" key="1">
    <source>
        <dbReference type="SAM" id="MobiDB-lite"/>
    </source>
</evidence>
<dbReference type="KEGG" id="fku:FGKAn22_20670"/>
<keyword evidence="2" id="KW-0732">Signal</keyword>
<evidence type="ECO:0000256" key="2">
    <source>
        <dbReference type="SAM" id="SignalP"/>
    </source>
</evidence>
<dbReference type="EMBL" id="AP019536">
    <property type="protein sequence ID" value="BBJ00375.1"/>
    <property type="molecule type" value="Genomic_DNA"/>
</dbReference>
<evidence type="ECO:0000313" key="4">
    <source>
        <dbReference type="Proteomes" id="UP001319121"/>
    </source>
</evidence>